<proteinExistence type="predicted"/>
<dbReference type="PANTHER" id="PTHR48475">
    <property type="entry name" value="RIBONUCLEASE H"/>
    <property type="match status" value="1"/>
</dbReference>
<reference evidence="3 4" key="1">
    <citation type="journal article" date="2021" name="Comput. Struct. Biotechnol. J.">
        <title>De novo genome assembly of the potent medicinal plant Rehmannia glutinosa using nanopore technology.</title>
        <authorList>
            <person name="Ma L."/>
            <person name="Dong C."/>
            <person name="Song C."/>
            <person name="Wang X."/>
            <person name="Zheng X."/>
            <person name="Niu Y."/>
            <person name="Chen S."/>
            <person name="Feng W."/>
        </authorList>
    </citation>
    <scope>NUCLEOTIDE SEQUENCE [LARGE SCALE GENOMIC DNA]</scope>
    <source>
        <strain evidence="3">DH-2019</strain>
    </source>
</reference>
<feature type="region of interest" description="Disordered" evidence="2">
    <location>
        <begin position="122"/>
        <end position="144"/>
    </location>
</feature>
<evidence type="ECO:0000256" key="2">
    <source>
        <dbReference type="SAM" id="MobiDB-lite"/>
    </source>
</evidence>
<accession>A0ABR0WGC7</accession>
<comment type="caution">
    <text evidence="3">The sequence shown here is derived from an EMBL/GenBank/DDBJ whole genome shotgun (WGS) entry which is preliminary data.</text>
</comment>
<feature type="coiled-coil region" evidence="1">
    <location>
        <begin position="15"/>
        <end position="42"/>
    </location>
</feature>
<dbReference type="PANTHER" id="PTHR48475:SF2">
    <property type="entry name" value="RIBONUCLEASE H"/>
    <property type="match status" value="1"/>
</dbReference>
<organism evidence="3 4">
    <name type="scientific">Rehmannia glutinosa</name>
    <name type="common">Chinese foxglove</name>
    <dbReference type="NCBI Taxonomy" id="99300"/>
    <lineage>
        <taxon>Eukaryota</taxon>
        <taxon>Viridiplantae</taxon>
        <taxon>Streptophyta</taxon>
        <taxon>Embryophyta</taxon>
        <taxon>Tracheophyta</taxon>
        <taxon>Spermatophyta</taxon>
        <taxon>Magnoliopsida</taxon>
        <taxon>eudicotyledons</taxon>
        <taxon>Gunneridae</taxon>
        <taxon>Pentapetalae</taxon>
        <taxon>asterids</taxon>
        <taxon>lamiids</taxon>
        <taxon>Lamiales</taxon>
        <taxon>Orobanchaceae</taxon>
        <taxon>Rehmannieae</taxon>
        <taxon>Rehmannia</taxon>
    </lineage>
</organism>
<protein>
    <submittedName>
        <fullName evidence="3">Uncharacterized protein</fullName>
    </submittedName>
</protein>
<sequence>METHRVQNYEETYNSELMREALDELEEKRKRANMRMEVNRTLMKSAYDKHVRKRNFQVGDLVLRQADTLKKRDKLESNWEGPYMVVKVIRGGAYELEDLEGHKYHYSVFWAESEKYENLDQEEVKKLEPDSRGGRQRQLGPLGQ</sequence>
<dbReference type="EMBL" id="JABTTQ020000012">
    <property type="protein sequence ID" value="KAK6145185.1"/>
    <property type="molecule type" value="Genomic_DNA"/>
</dbReference>
<name>A0ABR0WGC7_REHGL</name>
<evidence type="ECO:0000313" key="4">
    <source>
        <dbReference type="Proteomes" id="UP001318860"/>
    </source>
</evidence>
<evidence type="ECO:0000313" key="3">
    <source>
        <dbReference type="EMBL" id="KAK6145185.1"/>
    </source>
</evidence>
<feature type="compositionally biased region" description="Basic and acidic residues" evidence="2">
    <location>
        <begin position="122"/>
        <end position="133"/>
    </location>
</feature>
<keyword evidence="1" id="KW-0175">Coiled coil</keyword>
<gene>
    <name evidence="3" type="ORF">DH2020_022005</name>
</gene>
<evidence type="ECO:0000256" key="1">
    <source>
        <dbReference type="SAM" id="Coils"/>
    </source>
</evidence>
<keyword evidence="4" id="KW-1185">Reference proteome</keyword>
<dbReference type="Proteomes" id="UP001318860">
    <property type="component" value="Unassembled WGS sequence"/>
</dbReference>